<proteinExistence type="predicted"/>
<dbReference type="Proteomes" id="UP000236161">
    <property type="component" value="Unassembled WGS sequence"/>
</dbReference>
<feature type="compositionally biased region" description="Basic residues" evidence="1">
    <location>
        <begin position="92"/>
        <end position="103"/>
    </location>
</feature>
<sequence>MKAPEDVDVGCGGPRKHRRERERVPGDGGAQGGVSLLMEAQGEDSVQSIQKNTQRFKVVQGGNPLRPPVRQRRSFTKWENNPKTGLIQCFVMKKKKRKKKKKGSSSVGALLQRNEKTRDLRA</sequence>
<protein>
    <submittedName>
        <fullName evidence="2">Uncharacterized protein</fullName>
    </submittedName>
</protein>
<accession>A0A2I0A901</accession>
<dbReference type="EMBL" id="KZ452012">
    <property type="protein sequence ID" value="PKA52021.1"/>
    <property type="molecule type" value="Genomic_DNA"/>
</dbReference>
<evidence type="ECO:0000313" key="2">
    <source>
        <dbReference type="EMBL" id="PKA52021.1"/>
    </source>
</evidence>
<keyword evidence="3" id="KW-1185">Reference proteome</keyword>
<name>A0A2I0A901_9ASPA</name>
<feature type="region of interest" description="Disordered" evidence="1">
    <location>
        <begin position="92"/>
        <end position="122"/>
    </location>
</feature>
<feature type="region of interest" description="Disordered" evidence="1">
    <location>
        <begin position="1"/>
        <end position="34"/>
    </location>
</feature>
<evidence type="ECO:0000256" key="1">
    <source>
        <dbReference type="SAM" id="MobiDB-lite"/>
    </source>
</evidence>
<evidence type="ECO:0000313" key="3">
    <source>
        <dbReference type="Proteomes" id="UP000236161"/>
    </source>
</evidence>
<organism evidence="2 3">
    <name type="scientific">Apostasia shenzhenica</name>
    <dbReference type="NCBI Taxonomy" id="1088818"/>
    <lineage>
        <taxon>Eukaryota</taxon>
        <taxon>Viridiplantae</taxon>
        <taxon>Streptophyta</taxon>
        <taxon>Embryophyta</taxon>
        <taxon>Tracheophyta</taxon>
        <taxon>Spermatophyta</taxon>
        <taxon>Magnoliopsida</taxon>
        <taxon>Liliopsida</taxon>
        <taxon>Asparagales</taxon>
        <taxon>Orchidaceae</taxon>
        <taxon>Apostasioideae</taxon>
        <taxon>Apostasia</taxon>
    </lineage>
</organism>
<dbReference type="AlphaFoldDB" id="A0A2I0A901"/>
<gene>
    <name evidence="2" type="ORF">AXF42_Ash008250</name>
</gene>
<reference evidence="2 3" key="1">
    <citation type="journal article" date="2017" name="Nature">
        <title>The Apostasia genome and the evolution of orchids.</title>
        <authorList>
            <person name="Zhang G.Q."/>
            <person name="Liu K.W."/>
            <person name="Li Z."/>
            <person name="Lohaus R."/>
            <person name="Hsiao Y.Y."/>
            <person name="Niu S.C."/>
            <person name="Wang J.Y."/>
            <person name="Lin Y.C."/>
            <person name="Xu Q."/>
            <person name="Chen L.J."/>
            <person name="Yoshida K."/>
            <person name="Fujiwara S."/>
            <person name="Wang Z.W."/>
            <person name="Zhang Y.Q."/>
            <person name="Mitsuda N."/>
            <person name="Wang M."/>
            <person name="Liu G.H."/>
            <person name="Pecoraro L."/>
            <person name="Huang H.X."/>
            <person name="Xiao X.J."/>
            <person name="Lin M."/>
            <person name="Wu X.Y."/>
            <person name="Wu W.L."/>
            <person name="Chen Y.Y."/>
            <person name="Chang S.B."/>
            <person name="Sakamoto S."/>
            <person name="Ohme-Takagi M."/>
            <person name="Yagi M."/>
            <person name="Zeng S.J."/>
            <person name="Shen C.Y."/>
            <person name="Yeh C.M."/>
            <person name="Luo Y.B."/>
            <person name="Tsai W.C."/>
            <person name="Van de Peer Y."/>
            <person name="Liu Z.J."/>
        </authorList>
    </citation>
    <scope>NUCLEOTIDE SEQUENCE [LARGE SCALE GENOMIC DNA]</scope>
    <source>
        <strain evidence="3">cv. Shenzhen</strain>
        <tissue evidence="2">Stem</tissue>
    </source>
</reference>
<feature type="compositionally biased region" description="Basic and acidic residues" evidence="1">
    <location>
        <begin position="113"/>
        <end position="122"/>
    </location>
</feature>